<proteinExistence type="inferred from homology"/>
<name>A0AAW6UAD8_9MOLU</name>
<dbReference type="InterPro" id="IPR036165">
    <property type="entry name" value="YefM-like_sf"/>
</dbReference>
<reference evidence="3" key="1">
    <citation type="submission" date="2023-05" db="EMBL/GenBank/DDBJ databases">
        <title>Mariniplasma microaerophilum sp. nov., a novel anaerobic mollicute isolated from terrestrial mud volcano, Taman Peninsula, Russia.</title>
        <authorList>
            <person name="Khomyakova M.A."/>
            <person name="Merkel A.Y."/>
            <person name="Slobodkin A.I."/>
        </authorList>
    </citation>
    <scope>NUCLEOTIDE SEQUENCE</scope>
    <source>
        <strain evidence="3">M4Ah</strain>
    </source>
</reference>
<comment type="similarity">
    <text evidence="1 2">Belongs to the phD/YefM antitoxin family.</text>
</comment>
<dbReference type="Gene3D" id="3.40.1620.10">
    <property type="entry name" value="YefM-like domain"/>
    <property type="match status" value="1"/>
</dbReference>
<dbReference type="RefSeq" id="WP_282840127.1">
    <property type="nucleotide sequence ID" value="NZ_JASCXW010000045.1"/>
</dbReference>
<dbReference type="NCBIfam" id="TIGR01552">
    <property type="entry name" value="phd_fam"/>
    <property type="match status" value="1"/>
</dbReference>
<keyword evidence="4" id="KW-1185">Reference proteome</keyword>
<evidence type="ECO:0000313" key="3">
    <source>
        <dbReference type="EMBL" id="MDI6453680.1"/>
    </source>
</evidence>
<dbReference type="SUPFAM" id="SSF143120">
    <property type="entry name" value="YefM-like"/>
    <property type="match status" value="1"/>
</dbReference>
<dbReference type="InterPro" id="IPR006442">
    <property type="entry name" value="Antitoxin_Phd/YefM"/>
</dbReference>
<evidence type="ECO:0000256" key="1">
    <source>
        <dbReference type="ARBA" id="ARBA00009981"/>
    </source>
</evidence>
<organism evidence="3 4">
    <name type="scientific">Peloplasma aerotolerans</name>
    <dbReference type="NCBI Taxonomy" id="3044389"/>
    <lineage>
        <taxon>Bacteria</taxon>
        <taxon>Bacillati</taxon>
        <taxon>Mycoplasmatota</taxon>
        <taxon>Mollicutes</taxon>
        <taxon>Acholeplasmatales</taxon>
        <taxon>Acholeplasmataceae</taxon>
        <taxon>Peloplasma</taxon>
    </lineage>
</organism>
<sequence>MPKIIPIRELKNTASISKYVEETNEPVFITKNGYGSMVIMSIDVYEKEIAKRQIIELINDSLKDIDRSNPKVEGAFFLNEMKAKYGK</sequence>
<dbReference type="Proteomes" id="UP001431532">
    <property type="component" value="Unassembled WGS sequence"/>
</dbReference>
<dbReference type="AlphaFoldDB" id="A0AAW6UAD8"/>
<evidence type="ECO:0000313" key="4">
    <source>
        <dbReference type="Proteomes" id="UP001431532"/>
    </source>
</evidence>
<comment type="function">
    <text evidence="2">Antitoxin component of a type II toxin-antitoxin (TA) system.</text>
</comment>
<comment type="caution">
    <text evidence="3">The sequence shown here is derived from an EMBL/GenBank/DDBJ whole genome shotgun (WGS) entry which is preliminary data.</text>
</comment>
<accession>A0AAW6UAD8</accession>
<dbReference type="EMBL" id="JASCXW010000045">
    <property type="protein sequence ID" value="MDI6453680.1"/>
    <property type="molecule type" value="Genomic_DNA"/>
</dbReference>
<protein>
    <recommendedName>
        <fullName evidence="2">Antitoxin</fullName>
    </recommendedName>
</protein>
<gene>
    <name evidence="3" type="ORF">QJ521_08895</name>
</gene>
<dbReference type="Pfam" id="PF02604">
    <property type="entry name" value="PhdYeFM_antitox"/>
    <property type="match status" value="1"/>
</dbReference>
<evidence type="ECO:0000256" key="2">
    <source>
        <dbReference type="RuleBase" id="RU362080"/>
    </source>
</evidence>